<evidence type="ECO:0000256" key="7">
    <source>
        <dbReference type="ARBA" id="ARBA00047811"/>
    </source>
</evidence>
<feature type="domain" description="Protein kinase" evidence="10">
    <location>
        <begin position="1"/>
        <end position="244"/>
    </location>
</feature>
<evidence type="ECO:0000256" key="9">
    <source>
        <dbReference type="PROSITE-ProRule" id="PRU10141"/>
    </source>
</evidence>
<keyword evidence="5" id="KW-0418">Kinase</keyword>
<dbReference type="EC" id="2.7.11.22" evidence="1"/>
<dbReference type="PROSITE" id="PS00107">
    <property type="entry name" value="PROTEIN_KINASE_ATP"/>
    <property type="match status" value="1"/>
</dbReference>
<evidence type="ECO:0000313" key="12">
    <source>
        <dbReference type="Proteomes" id="UP000284375"/>
    </source>
</evidence>
<accession>A0A423VYT4</accession>
<dbReference type="PROSITE" id="PS50011">
    <property type="entry name" value="PROTEIN_KINASE_DOM"/>
    <property type="match status" value="1"/>
</dbReference>
<dbReference type="InterPro" id="IPR011009">
    <property type="entry name" value="Kinase-like_dom_sf"/>
</dbReference>
<keyword evidence="3" id="KW-0808">Transferase</keyword>
<evidence type="ECO:0000256" key="6">
    <source>
        <dbReference type="ARBA" id="ARBA00022840"/>
    </source>
</evidence>
<keyword evidence="6 9" id="KW-0067">ATP-binding</keyword>
<protein>
    <recommendedName>
        <fullName evidence="1">cyclin-dependent kinase</fullName>
        <ecNumber evidence="1">2.7.11.22</ecNumber>
    </recommendedName>
</protein>
<evidence type="ECO:0000256" key="5">
    <source>
        <dbReference type="ARBA" id="ARBA00022777"/>
    </source>
</evidence>
<dbReference type="AlphaFoldDB" id="A0A423VYT4"/>
<proteinExistence type="predicted"/>
<dbReference type="Gene3D" id="1.10.510.10">
    <property type="entry name" value="Transferase(Phosphotransferase) domain 1"/>
    <property type="match status" value="1"/>
</dbReference>
<dbReference type="Pfam" id="PF00069">
    <property type="entry name" value="Pkinase"/>
    <property type="match status" value="2"/>
</dbReference>
<keyword evidence="2" id="KW-0723">Serine/threonine-protein kinase</keyword>
<dbReference type="Gene3D" id="3.30.200.20">
    <property type="entry name" value="Phosphorylase Kinase, domain 1"/>
    <property type="match status" value="1"/>
</dbReference>
<dbReference type="SUPFAM" id="SSF56112">
    <property type="entry name" value="Protein kinase-like (PK-like)"/>
    <property type="match status" value="1"/>
</dbReference>
<keyword evidence="4 9" id="KW-0547">Nucleotide-binding</keyword>
<evidence type="ECO:0000256" key="2">
    <source>
        <dbReference type="ARBA" id="ARBA00022527"/>
    </source>
</evidence>
<evidence type="ECO:0000256" key="1">
    <source>
        <dbReference type="ARBA" id="ARBA00012425"/>
    </source>
</evidence>
<name>A0A423VYT4_CYTCH</name>
<dbReference type="InterPro" id="IPR000719">
    <property type="entry name" value="Prot_kinase_dom"/>
</dbReference>
<evidence type="ECO:0000256" key="8">
    <source>
        <dbReference type="ARBA" id="ARBA00048367"/>
    </source>
</evidence>
<dbReference type="EMBL" id="LJZO01000021">
    <property type="protein sequence ID" value="ROV96148.1"/>
    <property type="molecule type" value="Genomic_DNA"/>
</dbReference>
<dbReference type="GO" id="GO:0005634">
    <property type="term" value="C:nucleus"/>
    <property type="evidence" value="ECO:0007669"/>
    <property type="project" value="TreeGrafter"/>
</dbReference>
<evidence type="ECO:0000313" key="11">
    <source>
        <dbReference type="EMBL" id="ROV96148.1"/>
    </source>
</evidence>
<dbReference type="PANTHER" id="PTHR24056:SF46">
    <property type="entry name" value="CYCLIN-DEPENDENT KINASE 5"/>
    <property type="match status" value="1"/>
</dbReference>
<sequence>MSAIQSYLASYQLLGKLGEGGYATVYKGCNRETGAVVALKEIRLGADEGIPPTAIREIALMKQLRHENILPLHDVIYSDNKLVLVSQFMDMDLKKYMIVHGGPNGQLSGDLQTLNYSSDVVTLWYRPPDVLLGNDMYSTSIDMWSVGCIVAEMLAGDALFPGATNEDQLRRIFAVLGTPTELSWPGISRFHRYNPAAWPMYAAQDLAMVVPQADRMAVDLLRRLLRMRPELRISAADGLWHYWFLEARSTS</sequence>
<feature type="binding site" evidence="9">
    <location>
        <position position="40"/>
    </location>
    <ligand>
        <name>ATP</name>
        <dbReference type="ChEBI" id="CHEBI:30616"/>
    </ligand>
</feature>
<dbReference type="InterPro" id="IPR050108">
    <property type="entry name" value="CDK"/>
</dbReference>
<gene>
    <name evidence="11" type="ORF">VSDG_05046</name>
</gene>
<dbReference type="GO" id="GO:0004693">
    <property type="term" value="F:cyclin-dependent protein serine/threonine kinase activity"/>
    <property type="evidence" value="ECO:0007669"/>
    <property type="project" value="UniProtKB-EC"/>
</dbReference>
<dbReference type="PANTHER" id="PTHR24056">
    <property type="entry name" value="CELL DIVISION PROTEIN KINASE"/>
    <property type="match status" value="1"/>
</dbReference>
<evidence type="ECO:0000256" key="3">
    <source>
        <dbReference type="ARBA" id="ARBA00022679"/>
    </source>
</evidence>
<evidence type="ECO:0000259" key="10">
    <source>
        <dbReference type="PROSITE" id="PS50011"/>
    </source>
</evidence>
<keyword evidence="12" id="KW-1185">Reference proteome</keyword>
<dbReference type="GO" id="GO:0005524">
    <property type="term" value="F:ATP binding"/>
    <property type="evidence" value="ECO:0007669"/>
    <property type="project" value="UniProtKB-UniRule"/>
</dbReference>
<comment type="caution">
    <text evidence="11">The sequence shown here is derived from an EMBL/GenBank/DDBJ whole genome shotgun (WGS) entry which is preliminary data.</text>
</comment>
<reference evidence="11 12" key="1">
    <citation type="submission" date="2015-09" db="EMBL/GenBank/DDBJ databases">
        <title>Host preference determinants of Valsa canker pathogens revealed by comparative genomics.</title>
        <authorList>
            <person name="Yin Z."/>
            <person name="Huang L."/>
        </authorList>
    </citation>
    <scope>NUCLEOTIDE SEQUENCE [LARGE SCALE GENOMIC DNA]</scope>
    <source>
        <strain evidence="11 12">YSFL</strain>
    </source>
</reference>
<dbReference type="GO" id="GO:0005737">
    <property type="term" value="C:cytoplasm"/>
    <property type="evidence" value="ECO:0007669"/>
    <property type="project" value="TreeGrafter"/>
</dbReference>
<organism evidence="11 12">
    <name type="scientific">Cytospora chrysosperma</name>
    <name type="common">Cytospora canker fungus</name>
    <name type="synonym">Sphaeria chrysosperma</name>
    <dbReference type="NCBI Taxonomy" id="252740"/>
    <lineage>
        <taxon>Eukaryota</taxon>
        <taxon>Fungi</taxon>
        <taxon>Dikarya</taxon>
        <taxon>Ascomycota</taxon>
        <taxon>Pezizomycotina</taxon>
        <taxon>Sordariomycetes</taxon>
        <taxon>Sordariomycetidae</taxon>
        <taxon>Diaporthales</taxon>
        <taxon>Cytosporaceae</taxon>
        <taxon>Cytospora</taxon>
    </lineage>
</organism>
<dbReference type="OrthoDB" id="1732493at2759"/>
<dbReference type="STRING" id="252740.A0A423VYT4"/>
<evidence type="ECO:0000256" key="4">
    <source>
        <dbReference type="ARBA" id="ARBA00022741"/>
    </source>
</evidence>
<comment type="catalytic activity">
    <reaction evidence="8">
        <text>L-seryl-[protein] + ATP = O-phospho-L-seryl-[protein] + ADP + H(+)</text>
        <dbReference type="Rhea" id="RHEA:17989"/>
        <dbReference type="Rhea" id="RHEA-COMP:9863"/>
        <dbReference type="Rhea" id="RHEA-COMP:11604"/>
        <dbReference type="ChEBI" id="CHEBI:15378"/>
        <dbReference type="ChEBI" id="CHEBI:29999"/>
        <dbReference type="ChEBI" id="CHEBI:30616"/>
        <dbReference type="ChEBI" id="CHEBI:83421"/>
        <dbReference type="ChEBI" id="CHEBI:456216"/>
        <dbReference type="EC" id="2.7.11.22"/>
    </reaction>
</comment>
<comment type="catalytic activity">
    <reaction evidence="7">
        <text>L-threonyl-[protein] + ATP = O-phospho-L-threonyl-[protein] + ADP + H(+)</text>
        <dbReference type="Rhea" id="RHEA:46608"/>
        <dbReference type="Rhea" id="RHEA-COMP:11060"/>
        <dbReference type="Rhea" id="RHEA-COMP:11605"/>
        <dbReference type="ChEBI" id="CHEBI:15378"/>
        <dbReference type="ChEBI" id="CHEBI:30013"/>
        <dbReference type="ChEBI" id="CHEBI:30616"/>
        <dbReference type="ChEBI" id="CHEBI:61977"/>
        <dbReference type="ChEBI" id="CHEBI:456216"/>
        <dbReference type="EC" id="2.7.11.22"/>
    </reaction>
</comment>
<dbReference type="InterPro" id="IPR017441">
    <property type="entry name" value="Protein_kinase_ATP_BS"/>
</dbReference>
<dbReference type="Proteomes" id="UP000284375">
    <property type="component" value="Unassembled WGS sequence"/>
</dbReference>